<evidence type="ECO:0000256" key="2">
    <source>
        <dbReference type="ARBA" id="ARBA00022723"/>
    </source>
</evidence>
<dbReference type="InterPro" id="IPR015324">
    <property type="entry name" value="Ribosomal_Rsm22-like"/>
</dbReference>
<dbReference type="PANTHER" id="PTHR32472">
    <property type="entry name" value="DNA REPAIR PROTEIN RADA"/>
    <property type="match status" value="1"/>
</dbReference>
<evidence type="ECO:0000256" key="7">
    <source>
        <dbReference type="ARBA" id="ARBA00045681"/>
    </source>
</evidence>
<keyword evidence="3" id="KW-0809">Transit peptide</keyword>
<dbReference type="PANTHER" id="PTHR32472:SF11">
    <property type="entry name" value="DISEASE RESISTANCE PROTEIN (TIR-NBS CLASS)"/>
    <property type="match status" value="1"/>
</dbReference>
<proteinExistence type="predicted"/>
<gene>
    <name evidence="9" type="ORF">RHGRI_019419</name>
</gene>
<dbReference type="GO" id="GO:0000725">
    <property type="term" value="P:recombinational repair"/>
    <property type="evidence" value="ECO:0007669"/>
    <property type="project" value="TreeGrafter"/>
</dbReference>
<evidence type="ECO:0000313" key="10">
    <source>
        <dbReference type="Proteomes" id="UP000823749"/>
    </source>
</evidence>
<comment type="caution">
    <text evidence="9">The sequence shown here is derived from an EMBL/GenBank/DDBJ whole genome shotgun (WGS) entry which is preliminary data.</text>
</comment>
<name>A0AAV6JGV8_9ERIC</name>
<evidence type="ECO:0000256" key="6">
    <source>
        <dbReference type="ARBA" id="ARBA00023128"/>
    </source>
</evidence>
<dbReference type="GO" id="GO:0051536">
    <property type="term" value="F:iron-sulfur cluster binding"/>
    <property type="evidence" value="ECO:0007669"/>
    <property type="project" value="UniProtKB-KW"/>
</dbReference>
<evidence type="ECO:0000256" key="5">
    <source>
        <dbReference type="ARBA" id="ARBA00023014"/>
    </source>
</evidence>
<keyword evidence="6" id="KW-0496">Mitochondrion</keyword>
<dbReference type="EMBL" id="JACTNZ010000007">
    <property type="protein sequence ID" value="KAG5538870.1"/>
    <property type="molecule type" value="Genomic_DNA"/>
</dbReference>
<dbReference type="GO" id="GO:0046872">
    <property type="term" value="F:metal ion binding"/>
    <property type="evidence" value="ECO:0007669"/>
    <property type="project" value="UniProtKB-KW"/>
</dbReference>
<dbReference type="Gene3D" id="3.40.190.80">
    <property type="match status" value="1"/>
</dbReference>
<accession>A0AAV6JGV8</accession>
<reference evidence="9" key="1">
    <citation type="submission" date="2020-08" db="EMBL/GenBank/DDBJ databases">
        <title>Plant Genome Project.</title>
        <authorList>
            <person name="Zhang R.-G."/>
        </authorList>
    </citation>
    <scope>NUCLEOTIDE SEQUENCE</scope>
    <source>
        <strain evidence="9">WSP0</strain>
        <tissue evidence="9">Leaf</tissue>
    </source>
</reference>
<comment type="subcellular location">
    <subcellularLocation>
        <location evidence="1">Mitochondrion</location>
    </subcellularLocation>
</comment>
<keyword evidence="10" id="KW-1185">Reference proteome</keyword>
<dbReference type="GO" id="GO:0008168">
    <property type="term" value="F:methyltransferase activity"/>
    <property type="evidence" value="ECO:0007669"/>
    <property type="project" value="InterPro"/>
</dbReference>
<organism evidence="9 10">
    <name type="scientific">Rhododendron griersonianum</name>
    <dbReference type="NCBI Taxonomy" id="479676"/>
    <lineage>
        <taxon>Eukaryota</taxon>
        <taxon>Viridiplantae</taxon>
        <taxon>Streptophyta</taxon>
        <taxon>Embryophyta</taxon>
        <taxon>Tracheophyta</taxon>
        <taxon>Spermatophyta</taxon>
        <taxon>Magnoliopsida</taxon>
        <taxon>eudicotyledons</taxon>
        <taxon>Gunneridae</taxon>
        <taxon>Pentapetalae</taxon>
        <taxon>asterids</taxon>
        <taxon>Ericales</taxon>
        <taxon>Ericaceae</taxon>
        <taxon>Ericoideae</taxon>
        <taxon>Rhodoreae</taxon>
        <taxon>Rhododendron</taxon>
    </lineage>
</organism>
<keyword evidence="2" id="KW-0479">Metal-binding</keyword>
<evidence type="ECO:0000313" key="9">
    <source>
        <dbReference type="EMBL" id="KAG5538869.1"/>
    </source>
</evidence>
<dbReference type="Proteomes" id="UP000823749">
    <property type="component" value="Chromosome 7"/>
</dbReference>
<evidence type="ECO:0000256" key="1">
    <source>
        <dbReference type="ARBA" id="ARBA00004173"/>
    </source>
</evidence>
<protein>
    <recommendedName>
        <fullName evidence="11">TIR domain-containing protein</fullName>
    </recommendedName>
</protein>
<feature type="compositionally biased region" description="Polar residues" evidence="8">
    <location>
        <begin position="1"/>
        <end position="15"/>
    </location>
</feature>
<dbReference type="GO" id="GO:0006412">
    <property type="term" value="P:translation"/>
    <property type="evidence" value="ECO:0007669"/>
    <property type="project" value="InterPro"/>
</dbReference>
<evidence type="ECO:0000256" key="3">
    <source>
        <dbReference type="ARBA" id="ARBA00022946"/>
    </source>
</evidence>
<dbReference type="Pfam" id="PF09243">
    <property type="entry name" value="Rsm22"/>
    <property type="match status" value="1"/>
</dbReference>
<feature type="region of interest" description="Disordered" evidence="8">
    <location>
        <begin position="390"/>
        <end position="415"/>
    </location>
</feature>
<comment type="function">
    <text evidence="7">Mitochondrial ribosome (mitoribosome) assembly factor. Binds at the interface of the head and body domains of the mitochondrial small ribosomal subunit (mt-SSU), occluding the mRNA channel and preventing compaction of the head domain towards the body. Probable inactive methyltransferase: retains the characteristic folding and ability to bind S-adenosyl-L-methionine, but it probably lost its methyltransferase activity.</text>
</comment>
<evidence type="ECO:0000256" key="8">
    <source>
        <dbReference type="SAM" id="MobiDB-lite"/>
    </source>
</evidence>
<dbReference type="GO" id="GO:0005739">
    <property type="term" value="C:mitochondrion"/>
    <property type="evidence" value="ECO:0007669"/>
    <property type="project" value="UniProtKB-SubCell"/>
</dbReference>
<keyword evidence="5" id="KW-0411">Iron-sulfur</keyword>
<dbReference type="SUPFAM" id="SSF56655">
    <property type="entry name" value="Carbohydrate phosphatase"/>
    <property type="match status" value="1"/>
</dbReference>
<keyword evidence="4" id="KW-0408">Iron</keyword>
<feature type="region of interest" description="Disordered" evidence="8">
    <location>
        <begin position="1"/>
        <end position="31"/>
    </location>
</feature>
<sequence>MSNCGECNASRTPGSCNEDDRFPSSDVSPIPATSISSDFQKLNRAASPTGNYNSTPSCYGIGSSSDYFRCREQQKKLGQYHGTSYSPTSTSFSSNRLRSCDVYIGFHGRKPLLLRFTNWLRAELEVQGVSCFVTDRARCRNSRKHKIIERAMDACKKNLVPVYFDLGPDDCLVRDIVERRGKLWEKHGGELWLLYGGLEKEWKDAVSALSRLIFSLKQKLGVKAPPVRIDSQAKYGALSRGDGAIYLRFPHNGYREKIWDHAAGAIVVTVREVWPRSLERINLVEPSQSMQRAGQSLIKNLKNLPLIHSYDSIQSLTKNINKSERDHDLVIASYVLGEIPSQQDRITIVPQLWDLTQDVLEDICEPNRQKSKIQPIMMWALEYDPDMFSVHEDPDSVTGKSEGSRGKAKSTQQCGKYKREKYEKWSER</sequence>
<evidence type="ECO:0000256" key="4">
    <source>
        <dbReference type="ARBA" id="ARBA00023004"/>
    </source>
</evidence>
<dbReference type="AlphaFoldDB" id="A0AAV6JGV8"/>
<evidence type="ECO:0008006" key="11">
    <source>
        <dbReference type="Google" id="ProtNLM"/>
    </source>
</evidence>
<dbReference type="EMBL" id="JACTNZ010000007">
    <property type="protein sequence ID" value="KAG5538869.1"/>
    <property type="molecule type" value="Genomic_DNA"/>
</dbReference>